<evidence type="ECO:0000313" key="3">
    <source>
        <dbReference type="Proteomes" id="UP000027644"/>
    </source>
</evidence>
<dbReference type="PROSITE" id="PS51257">
    <property type="entry name" value="PROKAR_LIPOPROTEIN"/>
    <property type="match status" value="1"/>
</dbReference>
<accession>A0A074V4K5</accession>
<proteinExistence type="predicted"/>
<dbReference type="EMBL" id="AVQL01000454">
    <property type="protein sequence ID" value="KEQ00136.1"/>
    <property type="molecule type" value="Genomic_DNA"/>
</dbReference>
<comment type="caution">
    <text evidence="2">The sequence shown here is derived from an EMBL/GenBank/DDBJ whole genome shotgun (WGS) entry which is preliminary data.</text>
</comment>
<dbReference type="AlphaFoldDB" id="A0A074V4K5"/>
<name>A0A074V4K5_9NEIS</name>
<sequence length="198" mass="21080">MLKSRIGLCVILFLLGLSACTKQDTSVTMDASDTQTASSSAASADEPAAASATQTLNSKDSKLSIVVDGDFADVLDSATDWVDPAELNNLTLLQHDDSSNITLAVNNLGTLKIKPDEYFKNLADSLEHNSSISNIKVGVATVNRMNYRFSHQQNGTLLNESCVALIVDNNLYSVCASSESADYNALAGTLKTINVQNN</sequence>
<evidence type="ECO:0008006" key="4">
    <source>
        <dbReference type="Google" id="ProtNLM"/>
    </source>
</evidence>
<evidence type="ECO:0000313" key="2">
    <source>
        <dbReference type="EMBL" id="KEQ00136.1"/>
    </source>
</evidence>
<reference evidence="2 3" key="1">
    <citation type="journal article" date="2014" name="PLoS Genet.">
        <title>Hidden diversity in honey bee gut symbionts detected by single-cell genomics.</title>
        <authorList>
            <person name="Engel P."/>
            <person name="Stepanauskas R."/>
            <person name="Moran N."/>
        </authorList>
    </citation>
    <scope>NUCLEOTIDE SEQUENCE [LARGE SCALE GENOMIC DNA]</scope>
    <source>
        <strain evidence="2 3">SCGC AB-598-J21</strain>
    </source>
</reference>
<keyword evidence="1" id="KW-0732">Signal</keyword>
<gene>
    <name evidence="2" type="ORF">SASC598J21_020190</name>
</gene>
<dbReference type="Proteomes" id="UP000027644">
    <property type="component" value="Unassembled WGS sequence"/>
</dbReference>
<evidence type="ECO:0000256" key="1">
    <source>
        <dbReference type="SAM" id="SignalP"/>
    </source>
</evidence>
<protein>
    <recommendedName>
        <fullName evidence="4">PsbP C-terminal domain-containing protein</fullName>
    </recommendedName>
</protein>
<feature type="signal peptide" evidence="1">
    <location>
        <begin position="1"/>
        <end position="19"/>
    </location>
</feature>
<organism evidence="2 3">
    <name type="scientific">Snodgrassella alvi SCGC AB-598-J21</name>
    <dbReference type="NCBI Taxonomy" id="1385367"/>
    <lineage>
        <taxon>Bacteria</taxon>
        <taxon>Pseudomonadati</taxon>
        <taxon>Pseudomonadota</taxon>
        <taxon>Betaproteobacteria</taxon>
        <taxon>Neisseriales</taxon>
        <taxon>Neisseriaceae</taxon>
        <taxon>Snodgrassella</taxon>
    </lineage>
</organism>
<feature type="chain" id="PRO_5001700468" description="PsbP C-terminal domain-containing protein" evidence="1">
    <location>
        <begin position="20"/>
        <end position="198"/>
    </location>
</feature>